<accession>A0A3G4ZNI3</accession>
<name>A0A3G4ZNI3_9VIRU</name>
<keyword evidence="1" id="KW-0175">Coiled coil</keyword>
<dbReference type="SUPFAM" id="SSF57667">
    <property type="entry name" value="beta-beta-alpha zinc fingers"/>
    <property type="match status" value="1"/>
</dbReference>
<gene>
    <name evidence="3" type="ORF">Terrestrivirus7_13</name>
</gene>
<feature type="domain" description="C2H2-type" evidence="2">
    <location>
        <begin position="68"/>
        <end position="87"/>
    </location>
</feature>
<evidence type="ECO:0000259" key="2">
    <source>
        <dbReference type="Pfam" id="PF00096"/>
    </source>
</evidence>
<proteinExistence type="predicted"/>
<evidence type="ECO:0000313" key="3">
    <source>
        <dbReference type="EMBL" id="AYV76460.1"/>
    </source>
</evidence>
<dbReference type="Pfam" id="PF00096">
    <property type="entry name" value="zf-C2H2"/>
    <property type="match status" value="1"/>
</dbReference>
<dbReference type="InterPro" id="IPR013087">
    <property type="entry name" value="Znf_C2H2_type"/>
</dbReference>
<dbReference type="InterPro" id="IPR036236">
    <property type="entry name" value="Znf_C2H2_sf"/>
</dbReference>
<organism evidence="3">
    <name type="scientific">Terrestrivirus sp</name>
    <dbReference type="NCBI Taxonomy" id="2487775"/>
    <lineage>
        <taxon>Viruses</taxon>
        <taxon>Varidnaviria</taxon>
        <taxon>Bamfordvirae</taxon>
        <taxon>Nucleocytoviricota</taxon>
        <taxon>Megaviricetes</taxon>
        <taxon>Imitervirales</taxon>
        <taxon>Mimiviridae</taxon>
        <taxon>Klosneuvirinae</taxon>
    </lineage>
</organism>
<dbReference type="EMBL" id="MK071985">
    <property type="protein sequence ID" value="AYV76460.1"/>
    <property type="molecule type" value="Genomic_DNA"/>
</dbReference>
<protein>
    <recommendedName>
        <fullName evidence="2">C2H2-type domain-containing protein</fullName>
    </recommendedName>
</protein>
<sequence length="334" mass="39853">MVEYKCDRCHKSFNKKHNYDVHINRKYQCNSISQSEPKDSQDLAESVQIKNNIIFCDNKIVHRVEPIQCNYCNQIFTLKNSLARHLNNRCKIKKEDTNKKEEIYQLLLKQMKELEENNKKQMDETNKKINELMNENLKLRKEIAKSKVINNSINNGIINNIDKQNINSNNQLNNITNNNLHINLIGHGKEDLSFITNDQMKKILNKGFKSIENLTQIIHFDKNRPENHNIYISNIKDSYIMMYDGIDWKLMNRENCLQDLYDDKSDYLVEKFEELQGKLDESTLKRFGNFLSRKDDDKIIEQTKKEIKLILYNNRKIPEETRKLLRLNDEYMIE</sequence>
<dbReference type="Gene3D" id="3.30.160.60">
    <property type="entry name" value="Classic Zinc Finger"/>
    <property type="match status" value="1"/>
</dbReference>
<reference evidence="3" key="1">
    <citation type="submission" date="2018-10" db="EMBL/GenBank/DDBJ databases">
        <title>Hidden diversity of soil giant viruses.</title>
        <authorList>
            <person name="Schulz F."/>
            <person name="Alteio L."/>
            <person name="Goudeau D."/>
            <person name="Ryan E.M."/>
            <person name="Malmstrom R.R."/>
            <person name="Blanchard J."/>
            <person name="Woyke T."/>
        </authorList>
    </citation>
    <scope>NUCLEOTIDE SEQUENCE</scope>
    <source>
        <strain evidence="3">TEV1</strain>
    </source>
</reference>
<evidence type="ECO:0000256" key="1">
    <source>
        <dbReference type="SAM" id="Coils"/>
    </source>
</evidence>
<feature type="coiled-coil region" evidence="1">
    <location>
        <begin position="97"/>
        <end position="178"/>
    </location>
</feature>